<evidence type="ECO:0000256" key="1">
    <source>
        <dbReference type="ARBA" id="ARBA00022679"/>
    </source>
</evidence>
<accession>A0A918UDL0</accession>
<evidence type="ECO:0000256" key="3">
    <source>
        <dbReference type="RuleBase" id="RU000507"/>
    </source>
</evidence>
<dbReference type="PANTHER" id="PTHR11364:SF27">
    <property type="entry name" value="SULFURTRANSFERASE"/>
    <property type="match status" value="1"/>
</dbReference>
<dbReference type="SMART" id="SM00450">
    <property type="entry name" value="RHOD"/>
    <property type="match status" value="2"/>
</dbReference>
<comment type="caution">
    <text evidence="5">The sequence shown here is derived from an EMBL/GenBank/DDBJ whole genome shotgun (WGS) entry which is preliminary data.</text>
</comment>
<dbReference type="EMBL" id="BMZA01000001">
    <property type="protein sequence ID" value="GGY93378.1"/>
    <property type="molecule type" value="Genomic_DNA"/>
</dbReference>
<dbReference type="Gene3D" id="3.40.250.10">
    <property type="entry name" value="Rhodanese-like domain"/>
    <property type="match status" value="2"/>
</dbReference>
<dbReference type="InterPro" id="IPR045078">
    <property type="entry name" value="TST/MPST-like"/>
</dbReference>
<proteinExistence type="predicted"/>
<dbReference type="PROSITE" id="PS00683">
    <property type="entry name" value="RHODANESE_2"/>
    <property type="match status" value="1"/>
</dbReference>
<evidence type="ECO:0000259" key="4">
    <source>
        <dbReference type="PROSITE" id="PS50206"/>
    </source>
</evidence>
<keyword evidence="6" id="KW-1185">Reference proteome</keyword>
<dbReference type="GO" id="GO:0004792">
    <property type="term" value="F:thiosulfate-cyanide sulfurtransferase activity"/>
    <property type="evidence" value="ECO:0007669"/>
    <property type="project" value="InterPro"/>
</dbReference>
<dbReference type="CDD" id="cd01449">
    <property type="entry name" value="TST_Repeat_2"/>
    <property type="match status" value="1"/>
</dbReference>
<keyword evidence="2" id="KW-0677">Repeat</keyword>
<reference evidence="5" key="2">
    <citation type="submission" date="2020-09" db="EMBL/GenBank/DDBJ databases">
        <authorList>
            <person name="Sun Q."/>
            <person name="Kim S."/>
        </authorList>
    </citation>
    <scope>NUCLEOTIDE SEQUENCE</scope>
    <source>
        <strain evidence="5">KCTC 32255</strain>
    </source>
</reference>
<dbReference type="RefSeq" id="WP_189619529.1">
    <property type="nucleotide sequence ID" value="NZ_BMZA01000001.1"/>
</dbReference>
<keyword evidence="1 3" id="KW-0808">Transferase</keyword>
<evidence type="ECO:0000313" key="5">
    <source>
        <dbReference type="EMBL" id="GGY93378.1"/>
    </source>
</evidence>
<dbReference type="PANTHER" id="PTHR11364">
    <property type="entry name" value="THIOSULFATE SULFERTANSFERASE"/>
    <property type="match status" value="1"/>
</dbReference>
<evidence type="ECO:0000313" key="6">
    <source>
        <dbReference type="Proteomes" id="UP000648075"/>
    </source>
</evidence>
<sequence>MSWTTLISVAELSAAMQGAQPPLVLDCGFELAKPDQGRTDYLAGHIPGARYAHLDRDLSGRSDGTNGRHPLPDRDVLAGWLRAQGLHAGQQVVAYDASGGAFAARAWWLLRWLGHAEVAVLDGGRQAWVTIKHSLEGGEPAPALAGDFAAGMPLVAGTVDADEVQANIASAAARVLDARDPARFRGDPNPLDPVAGHIPGARNRFFRDNLDEAGQWRPADDLRADFLALLDGAPAILQCGSGVTACHNALAMEIAGLPGALLYPGSWSEWIFDPARPVARGAD</sequence>
<dbReference type="CDD" id="cd01448">
    <property type="entry name" value="TST_Repeat_1"/>
    <property type="match status" value="1"/>
</dbReference>
<feature type="domain" description="Rhodanese" evidence="4">
    <location>
        <begin position="18"/>
        <end position="137"/>
    </location>
</feature>
<protein>
    <recommendedName>
        <fullName evidence="3">Sulfurtransferase</fullName>
    </recommendedName>
</protein>
<reference evidence="5" key="1">
    <citation type="journal article" date="2014" name="Int. J. Syst. Evol. Microbiol.">
        <title>Complete genome sequence of Corynebacterium casei LMG S-19264T (=DSM 44701T), isolated from a smear-ripened cheese.</title>
        <authorList>
            <consortium name="US DOE Joint Genome Institute (JGI-PGF)"/>
            <person name="Walter F."/>
            <person name="Albersmeier A."/>
            <person name="Kalinowski J."/>
            <person name="Ruckert C."/>
        </authorList>
    </citation>
    <scope>NUCLEOTIDE SEQUENCE</scope>
    <source>
        <strain evidence="5">KCTC 32255</strain>
    </source>
</reference>
<dbReference type="InterPro" id="IPR036873">
    <property type="entry name" value="Rhodanese-like_dom_sf"/>
</dbReference>
<name>A0A918UDL0_9SPHN</name>
<feature type="domain" description="Rhodanese" evidence="4">
    <location>
        <begin position="169"/>
        <end position="279"/>
    </location>
</feature>
<dbReference type="AlphaFoldDB" id="A0A918UDL0"/>
<dbReference type="InterPro" id="IPR001307">
    <property type="entry name" value="Thiosulphate_STrfase_CS"/>
</dbReference>
<gene>
    <name evidence="5" type="ORF">GCM10011614_05420</name>
</gene>
<dbReference type="PROSITE" id="PS50206">
    <property type="entry name" value="RHODANESE_3"/>
    <property type="match status" value="2"/>
</dbReference>
<dbReference type="SUPFAM" id="SSF52821">
    <property type="entry name" value="Rhodanese/Cell cycle control phosphatase"/>
    <property type="match status" value="2"/>
</dbReference>
<organism evidence="5 6">
    <name type="scientific">Novosphingobium colocasiae</name>
    <dbReference type="NCBI Taxonomy" id="1256513"/>
    <lineage>
        <taxon>Bacteria</taxon>
        <taxon>Pseudomonadati</taxon>
        <taxon>Pseudomonadota</taxon>
        <taxon>Alphaproteobacteria</taxon>
        <taxon>Sphingomonadales</taxon>
        <taxon>Sphingomonadaceae</taxon>
        <taxon>Novosphingobium</taxon>
    </lineage>
</organism>
<dbReference type="InterPro" id="IPR001763">
    <property type="entry name" value="Rhodanese-like_dom"/>
</dbReference>
<evidence type="ECO:0000256" key="2">
    <source>
        <dbReference type="ARBA" id="ARBA00022737"/>
    </source>
</evidence>
<dbReference type="Pfam" id="PF00581">
    <property type="entry name" value="Rhodanese"/>
    <property type="match status" value="2"/>
</dbReference>
<dbReference type="Proteomes" id="UP000648075">
    <property type="component" value="Unassembled WGS sequence"/>
</dbReference>